<reference evidence="2" key="1">
    <citation type="journal article" date="2017" name="Nat. Ecol. Evol.">
        <title>Genome expansion and lineage-specific genetic innovations in the forest pathogenic fungi Armillaria.</title>
        <authorList>
            <person name="Sipos G."/>
            <person name="Prasanna A.N."/>
            <person name="Walter M.C."/>
            <person name="O'Connor E."/>
            <person name="Balint B."/>
            <person name="Krizsan K."/>
            <person name="Kiss B."/>
            <person name="Hess J."/>
            <person name="Varga T."/>
            <person name="Slot J."/>
            <person name="Riley R."/>
            <person name="Boka B."/>
            <person name="Rigling D."/>
            <person name="Barry K."/>
            <person name="Lee J."/>
            <person name="Mihaltcheva S."/>
            <person name="LaButti K."/>
            <person name="Lipzen A."/>
            <person name="Waldron R."/>
            <person name="Moloney N.M."/>
            <person name="Sperisen C."/>
            <person name="Kredics L."/>
            <person name="Vagvoelgyi C."/>
            <person name="Patrignani A."/>
            <person name="Fitzpatrick D."/>
            <person name="Nagy I."/>
            <person name="Doyle S."/>
            <person name="Anderson J.B."/>
            <person name="Grigoriev I.V."/>
            <person name="Gueldener U."/>
            <person name="Muensterkoetter M."/>
            <person name="Nagy L.G."/>
        </authorList>
    </citation>
    <scope>NUCLEOTIDE SEQUENCE [LARGE SCALE GENOMIC DNA]</scope>
    <source>
        <strain evidence="2">Ar21-2</strain>
    </source>
</reference>
<evidence type="ECO:0000313" key="2">
    <source>
        <dbReference type="Proteomes" id="UP000217790"/>
    </source>
</evidence>
<dbReference type="InParanoid" id="A0A2H3CT14"/>
<sequence>MHFSRQCDGGCRPGCRGDDGETGFFWETERGHMTAWDQHFHTHRVGLQPSQHRMLLLPKSRNTLASIQLVVSVNKWRVSIPEDHDPPRKTHFVLLEFSVMHAAYPLESKLHLSDRDNFLAAHSSLTGRPENIGGRSVSIGIPVLMHRCVFEAPNYTASLFVVC</sequence>
<dbReference type="AlphaFoldDB" id="A0A2H3CT14"/>
<protein>
    <submittedName>
        <fullName evidence="1">Uncharacterized protein</fullName>
    </submittedName>
</protein>
<name>A0A2H3CT14_ARMGA</name>
<organism evidence="1 2">
    <name type="scientific">Armillaria gallica</name>
    <name type="common">Bulbous honey fungus</name>
    <name type="synonym">Armillaria bulbosa</name>
    <dbReference type="NCBI Taxonomy" id="47427"/>
    <lineage>
        <taxon>Eukaryota</taxon>
        <taxon>Fungi</taxon>
        <taxon>Dikarya</taxon>
        <taxon>Basidiomycota</taxon>
        <taxon>Agaricomycotina</taxon>
        <taxon>Agaricomycetes</taxon>
        <taxon>Agaricomycetidae</taxon>
        <taxon>Agaricales</taxon>
        <taxon>Marasmiineae</taxon>
        <taxon>Physalacriaceae</taxon>
        <taxon>Armillaria</taxon>
    </lineage>
</organism>
<keyword evidence="2" id="KW-1185">Reference proteome</keyword>
<evidence type="ECO:0000313" key="1">
    <source>
        <dbReference type="EMBL" id="PBK84584.1"/>
    </source>
</evidence>
<dbReference type="EMBL" id="KZ293697">
    <property type="protein sequence ID" value="PBK84584.1"/>
    <property type="molecule type" value="Genomic_DNA"/>
</dbReference>
<dbReference type="Proteomes" id="UP000217790">
    <property type="component" value="Unassembled WGS sequence"/>
</dbReference>
<gene>
    <name evidence="1" type="ORF">ARMGADRAFT_605889</name>
</gene>
<accession>A0A2H3CT14</accession>
<proteinExistence type="predicted"/>
<dbReference type="OrthoDB" id="10621916at2759"/>